<evidence type="ECO:0000313" key="1">
    <source>
        <dbReference type="EMBL" id="MCF0065352.1"/>
    </source>
</evidence>
<protein>
    <submittedName>
        <fullName evidence="1">NAD-dependent dehydratase</fullName>
    </submittedName>
</protein>
<proteinExistence type="predicted"/>
<accession>A0A9X1THP5</accession>
<dbReference type="Gene3D" id="3.40.50.720">
    <property type="entry name" value="NAD(P)-binding Rossmann-like Domain"/>
    <property type="match status" value="1"/>
</dbReference>
<name>A0A9X1THP5_9BACT</name>
<comment type="caution">
    <text evidence="1">The sequence shown here is derived from an EMBL/GenBank/DDBJ whole genome shotgun (WGS) entry which is preliminary data.</text>
</comment>
<sequence length="293" mass="32780">MTDNDSKVEKKQISILGCGWLGFPLAQRLLSLHSTWEIKGSTTSASKIDAFAKNGIEGFLLPLNPGFDVDRVALHSFFDVDTLIISLPPRLQQHDPGFYVKQVESIISEIEISRITNIIFISSTGIYPELNRIVVEDDVKTPEASASPDMVAAENLLTALRPERNVTILRLGGLLGYNRIPGKYVQGKKDMTTGSIPVNYIHRDDAVGIIMTILETGFVNETFNIVSPIHTTRREVYEASCAQFGWEAPTFAESNEKPDFKVISAEKFDKHYHYSFRFSDPLHFYYSLEDGGA</sequence>
<dbReference type="RefSeq" id="WP_234658349.1">
    <property type="nucleotide sequence ID" value="NZ_CP094997.1"/>
</dbReference>
<dbReference type="Proteomes" id="UP001139000">
    <property type="component" value="Unassembled WGS sequence"/>
</dbReference>
<reference evidence="1" key="1">
    <citation type="submission" date="2021-12" db="EMBL/GenBank/DDBJ databases">
        <title>Novel species in genus Dyadobacter.</title>
        <authorList>
            <person name="Ma C."/>
        </authorList>
    </citation>
    <scope>NUCLEOTIDE SEQUENCE</scope>
    <source>
        <strain evidence="1">LJ419</strain>
    </source>
</reference>
<dbReference type="EMBL" id="JAJTTC010000011">
    <property type="protein sequence ID" value="MCF0065352.1"/>
    <property type="molecule type" value="Genomic_DNA"/>
</dbReference>
<dbReference type="AlphaFoldDB" id="A0A9X1THP5"/>
<dbReference type="SUPFAM" id="SSF51735">
    <property type="entry name" value="NAD(P)-binding Rossmann-fold domains"/>
    <property type="match status" value="1"/>
</dbReference>
<evidence type="ECO:0000313" key="2">
    <source>
        <dbReference type="Proteomes" id="UP001139000"/>
    </source>
</evidence>
<keyword evidence="2" id="KW-1185">Reference proteome</keyword>
<gene>
    <name evidence="1" type="ORF">LXM26_27810</name>
</gene>
<dbReference type="InterPro" id="IPR036291">
    <property type="entry name" value="NAD(P)-bd_dom_sf"/>
</dbReference>
<organism evidence="1 2">
    <name type="scientific">Dyadobacter chenwenxiniae</name>
    <dbReference type="NCBI Taxonomy" id="2906456"/>
    <lineage>
        <taxon>Bacteria</taxon>
        <taxon>Pseudomonadati</taxon>
        <taxon>Bacteroidota</taxon>
        <taxon>Cytophagia</taxon>
        <taxon>Cytophagales</taxon>
        <taxon>Spirosomataceae</taxon>
        <taxon>Dyadobacter</taxon>
    </lineage>
</organism>